<dbReference type="EMBL" id="BSXW01000009">
    <property type="protein sequence ID" value="GMF09401.1"/>
    <property type="molecule type" value="Genomic_DNA"/>
</dbReference>
<dbReference type="AlphaFoldDB" id="A0A9W6WLQ7"/>
<name>A0A9W6WLQ7_9STRA</name>
<dbReference type="OrthoDB" id="118746at2759"/>
<proteinExistence type="predicted"/>
<evidence type="ECO:0000313" key="1">
    <source>
        <dbReference type="EMBL" id="GMF09401.1"/>
    </source>
</evidence>
<gene>
    <name evidence="1" type="ORF">Plil01_000030700</name>
</gene>
<dbReference type="Proteomes" id="UP001165083">
    <property type="component" value="Unassembled WGS sequence"/>
</dbReference>
<sequence>MVENKTNAVRKQSTESANAVRCFTVHDVGQHRNLEFSSPTRGSWSSFNPSLAILNLFVLNGETERDDTDETQGCRSKLLRMADVLSSSESLGLELHMEMPAVSSSSSGVEVQEADTDVNVAETAVTPPIEMLHEAALRSGINTVLDETAGEEDELARVREICQETLARMERVTAAKSLAHRQECNYDTAEILDDGNEVANSKVTATFSPPKSPQERLMAYAMEKGKARMGRRPNFDSYMKVDKSPLGHIADLNSTSGGTEVFLGYKKKVRVRNMFDYLGHDLIASLCAQVASVSDLHKLWLFASVTPPQILERGNQQNTCSLPPPSTPGKLKQLKSAFSLKATEVREQELPATPTAVLSDISTDASQLTGTKSSTSIVVVLVIRKCTKGFDPCVLHAVLKALTFIGDFDGSLAKSFEDELISKIMCAYEATLIQTEVAPAENIDSEHEQSSNALTRELVMDLIDDISTGAEIATITDNMLGIFKVRCSRSLCQ</sequence>
<reference evidence="1" key="1">
    <citation type="submission" date="2023-04" db="EMBL/GenBank/DDBJ databases">
        <title>Phytophthora lilii NBRC 32176.</title>
        <authorList>
            <person name="Ichikawa N."/>
            <person name="Sato H."/>
            <person name="Tonouchi N."/>
        </authorList>
    </citation>
    <scope>NUCLEOTIDE SEQUENCE</scope>
    <source>
        <strain evidence="1">NBRC 32176</strain>
    </source>
</reference>
<organism evidence="1 2">
    <name type="scientific">Phytophthora lilii</name>
    <dbReference type="NCBI Taxonomy" id="2077276"/>
    <lineage>
        <taxon>Eukaryota</taxon>
        <taxon>Sar</taxon>
        <taxon>Stramenopiles</taxon>
        <taxon>Oomycota</taxon>
        <taxon>Peronosporomycetes</taxon>
        <taxon>Peronosporales</taxon>
        <taxon>Peronosporaceae</taxon>
        <taxon>Phytophthora</taxon>
    </lineage>
</organism>
<protein>
    <submittedName>
        <fullName evidence="1">Unnamed protein product</fullName>
    </submittedName>
</protein>
<keyword evidence="2" id="KW-1185">Reference proteome</keyword>
<comment type="caution">
    <text evidence="1">The sequence shown here is derived from an EMBL/GenBank/DDBJ whole genome shotgun (WGS) entry which is preliminary data.</text>
</comment>
<accession>A0A9W6WLQ7</accession>
<evidence type="ECO:0000313" key="2">
    <source>
        <dbReference type="Proteomes" id="UP001165083"/>
    </source>
</evidence>